<evidence type="ECO:0000313" key="4">
    <source>
        <dbReference type="EMBL" id="GAA4387721.1"/>
    </source>
</evidence>
<reference evidence="5" key="1">
    <citation type="journal article" date="2019" name="Int. J. Syst. Evol. Microbiol.">
        <title>The Global Catalogue of Microorganisms (GCM) 10K type strain sequencing project: providing services to taxonomists for standard genome sequencing and annotation.</title>
        <authorList>
            <consortium name="The Broad Institute Genomics Platform"/>
            <consortium name="The Broad Institute Genome Sequencing Center for Infectious Disease"/>
            <person name="Wu L."/>
            <person name="Ma J."/>
        </authorList>
    </citation>
    <scope>NUCLEOTIDE SEQUENCE [LARGE SCALE GENOMIC DNA]</scope>
    <source>
        <strain evidence="5">JCM 17688</strain>
    </source>
</reference>
<dbReference type="Pfam" id="PF00106">
    <property type="entry name" value="adh_short"/>
    <property type="match status" value="1"/>
</dbReference>
<dbReference type="SMART" id="SM00822">
    <property type="entry name" value="PKS_KR"/>
    <property type="match status" value="1"/>
</dbReference>
<name>A0ABP8JAA3_9ACTN</name>
<keyword evidence="5" id="KW-1185">Reference proteome</keyword>
<dbReference type="EMBL" id="BAABFR010000013">
    <property type="protein sequence ID" value="GAA4387721.1"/>
    <property type="molecule type" value="Genomic_DNA"/>
</dbReference>
<dbReference type="InterPro" id="IPR002347">
    <property type="entry name" value="SDR_fam"/>
</dbReference>
<gene>
    <name evidence="4" type="ORF">GCM10023147_12500</name>
</gene>
<evidence type="ECO:0000256" key="2">
    <source>
        <dbReference type="ARBA" id="ARBA00023002"/>
    </source>
</evidence>
<keyword evidence="2" id="KW-0560">Oxidoreductase</keyword>
<dbReference type="PRINTS" id="PR01397">
    <property type="entry name" value="DHBDHDRGNASE"/>
</dbReference>
<evidence type="ECO:0000313" key="5">
    <source>
        <dbReference type="Proteomes" id="UP001500635"/>
    </source>
</evidence>
<dbReference type="InterPro" id="IPR036291">
    <property type="entry name" value="NAD(P)-bd_dom_sf"/>
</dbReference>
<evidence type="ECO:0000256" key="1">
    <source>
        <dbReference type="ARBA" id="ARBA00006484"/>
    </source>
</evidence>
<dbReference type="PANTHER" id="PTHR42760">
    <property type="entry name" value="SHORT-CHAIN DEHYDROGENASES/REDUCTASES FAMILY MEMBER"/>
    <property type="match status" value="1"/>
</dbReference>
<dbReference type="InterPro" id="IPR003560">
    <property type="entry name" value="DHB_DH"/>
</dbReference>
<dbReference type="Proteomes" id="UP001500635">
    <property type="component" value="Unassembled WGS sequence"/>
</dbReference>
<accession>A0ABP8JAA3</accession>
<dbReference type="PANTHER" id="PTHR42760:SF115">
    <property type="entry name" value="3-OXOACYL-[ACYL-CARRIER-PROTEIN] REDUCTASE FABG"/>
    <property type="match status" value="1"/>
</dbReference>
<comment type="caution">
    <text evidence="4">The sequence shown here is derived from an EMBL/GenBank/DDBJ whole genome shotgun (WGS) entry which is preliminary data.</text>
</comment>
<feature type="domain" description="Ketoreductase" evidence="3">
    <location>
        <begin position="1"/>
        <end position="169"/>
    </location>
</feature>
<organism evidence="4 5">
    <name type="scientific">Tsukamurella soli</name>
    <dbReference type="NCBI Taxonomy" id="644556"/>
    <lineage>
        <taxon>Bacteria</taxon>
        <taxon>Bacillati</taxon>
        <taxon>Actinomycetota</taxon>
        <taxon>Actinomycetes</taxon>
        <taxon>Mycobacteriales</taxon>
        <taxon>Tsukamurellaceae</taxon>
        <taxon>Tsukamurella</taxon>
    </lineage>
</organism>
<sequence>MTTVVTGAASGIGRATALRLAAGGPVTLVDRDASGLAETACAVVAAGGAATTFVVDLADADAVASAVEEIETVAPVTALAHCAGVLVTGPVLDATADDWRAVLDVNLMGVIHTVTAVARRMAERGSGAVVVVGSNAGVAPRVGLGVYGAAKAAAHMAVRALALELGGRGVRVNVVAPGSTDTPMQAAFGGAGAAAAAVAGDLARHRLGIPLGRIADPDDIACAVEYLLSPGARHITAQVVTVDGGATT</sequence>
<comment type="similarity">
    <text evidence="1">Belongs to the short-chain dehydrogenases/reductases (SDR) family.</text>
</comment>
<dbReference type="SUPFAM" id="SSF51735">
    <property type="entry name" value="NAD(P)-binding Rossmann-fold domains"/>
    <property type="match status" value="1"/>
</dbReference>
<dbReference type="Gene3D" id="3.40.50.720">
    <property type="entry name" value="NAD(P)-binding Rossmann-like Domain"/>
    <property type="match status" value="1"/>
</dbReference>
<dbReference type="InterPro" id="IPR057326">
    <property type="entry name" value="KR_dom"/>
</dbReference>
<evidence type="ECO:0000259" key="3">
    <source>
        <dbReference type="SMART" id="SM00822"/>
    </source>
</evidence>
<dbReference type="RefSeq" id="WP_344992461.1">
    <property type="nucleotide sequence ID" value="NZ_BAABFR010000013.1"/>
</dbReference>
<protein>
    <submittedName>
        <fullName evidence="4">2,3-dihydro-2,3-dihydroxybenzoate dehydrogenase</fullName>
    </submittedName>
</protein>
<proteinExistence type="inferred from homology"/>